<keyword evidence="2" id="KW-1185">Reference proteome</keyword>
<dbReference type="Proteomes" id="UP001431783">
    <property type="component" value="Unassembled WGS sequence"/>
</dbReference>
<evidence type="ECO:0000313" key="1">
    <source>
        <dbReference type="EMBL" id="KAK9870130.1"/>
    </source>
</evidence>
<proteinExistence type="predicted"/>
<name>A0AAW1TJR9_9CUCU</name>
<protein>
    <submittedName>
        <fullName evidence="1">Uncharacterized protein</fullName>
    </submittedName>
</protein>
<dbReference type="AlphaFoldDB" id="A0AAW1TJR9"/>
<sequence length="121" mass="13728">MLMILADVTQFNPDEQVVATTLLWFWPKFTEIRQQSTAGRVYVLVVQSLLQSGCLGFAQIRHNRKTTISKEAIKDSSIKLSFSSEKTGHSLKKGVESPHPAINNSKKSMVIISNEWFKYLK</sequence>
<gene>
    <name evidence="1" type="ORF">WA026_006222</name>
</gene>
<accession>A0AAW1TJR9</accession>
<evidence type="ECO:0000313" key="2">
    <source>
        <dbReference type="Proteomes" id="UP001431783"/>
    </source>
</evidence>
<organism evidence="1 2">
    <name type="scientific">Henosepilachna vigintioctopunctata</name>
    <dbReference type="NCBI Taxonomy" id="420089"/>
    <lineage>
        <taxon>Eukaryota</taxon>
        <taxon>Metazoa</taxon>
        <taxon>Ecdysozoa</taxon>
        <taxon>Arthropoda</taxon>
        <taxon>Hexapoda</taxon>
        <taxon>Insecta</taxon>
        <taxon>Pterygota</taxon>
        <taxon>Neoptera</taxon>
        <taxon>Endopterygota</taxon>
        <taxon>Coleoptera</taxon>
        <taxon>Polyphaga</taxon>
        <taxon>Cucujiformia</taxon>
        <taxon>Coccinelloidea</taxon>
        <taxon>Coccinellidae</taxon>
        <taxon>Epilachninae</taxon>
        <taxon>Epilachnini</taxon>
        <taxon>Henosepilachna</taxon>
    </lineage>
</organism>
<comment type="caution">
    <text evidence="1">The sequence shown here is derived from an EMBL/GenBank/DDBJ whole genome shotgun (WGS) entry which is preliminary data.</text>
</comment>
<dbReference type="EMBL" id="JARQZJ010000002">
    <property type="protein sequence ID" value="KAK9870130.1"/>
    <property type="molecule type" value="Genomic_DNA"/>
</dbReference>
<reference evidence="1 2" key="1">
    <citation type="submission" date="2023-03" db="EMBL/GenBank/DDBJ databases">
        <title>Genome insight into feeding habits of ladybird beetles.</title>
        <authorList>
            <person name="Li H.-S."/>
            <person name="Huang Y.-H."/>
            <person name="Pang H."/>
        </authorList>
    </citation>
    <scope>NUCLEOTIDE SEQUENCE [LARGE SCALE GENOMIC DNA]</scope>
    <source>
        <strain evidence="1">SYSU_2023b</strain>
        <tissue evidence="1">Whole body</tissue>
    </source>
</reference>